<feature type="non-terminal residue" evidence="1">
    <location>
        <position position="1"/>
    </location>
</feature>
<evidence type="ECO:0000313" key="1">
    <source>
        <dbReference type="EMBL" id="GBL83611.1"/>
    </source>
</evidence>
<evidence type="ECO:0000313" key="2">
    <source>
        <dbReference type="Proteomes" id="UP000499080"/>
    </source>
</evidence>
<keyword evidence="2" id="KW-1185">Reference proteome</keyword>
<accession>A0A4Y2AU99</accession>
<dbReference type="EMBL" id="BGPR01000033">
    <property type="protein sequence ID" value="GBL83611.1"/>
    <property type="molecule type" value="Genomic_DNA"/>
</dbReference>
<dbReference type="AlphaFoldDB" id="A0A4Y2AU99"/>
<dbReference type="Proteomes" id="UP000499080">
    <property type="component" value="Unassembled WGS sequence"/>
</dbReference>
<organism evidence="1 2">
    <name type="scientific">Araneus ventricosus</name>
    <name type="common">Orbweaver spider</name>
    <name type="synonym">Epeira ventricosa</name>
    <dbReference type="NCBI Taxonomy" id="182803"/>
    <lineage>
        <taxon>Eukaryota</taxon>
        <taxon>Metazoa</taxon>
        <taxon>Ecdysozoa</taxon>
        <taxon>Arthropoda</taxon>
        <taxon>Chelicerata</taxon>
        <taxon>Arachnida</taxon>
        <taxon>Araneae</taxon>
        <taxon>Araneomorphae</taxon>
        <taxon>Entelegynae</taxon>
        <taxon>Araneoidea</taxon>
        <taxon>Araneidae</taxon>
        <taxon>Araneus</taxon>
    </lineage>
</organism>
<protein>
    <submittedName>
        <fullName evidence="1">Uncharacterized protein</fullName>
    </submittedName>
</protein>
<sequence length="59" mass="6765">NLRIHRKPLKCRFPAPIQRHLQQEEIVSDSEIFNDSDSPLSYLPLRNVCRCGADSPCIS</sequence>
<reference evidence="1 2" key="1">
    <citation type="journal article" date="2019" name="Sci. Rep.">
        <title>Orb-weaving spider Araneus ventricosus genome elucidates the spidroin gene catalogue.</title>
        <authorList>
            <person name="Kono N."/>
            <person name="Nakamura H."/>
            <person name="Ohtoshi R."/>
            <person name="Moran D.A.P."/>
            <person name="Shinohara A."/>
            <person name="Yoshida Y."/>
            <person name="Fujiwara M."/>
            <person name="Mori M."/>
            <person name="Tomita M."/>
            <person name="Arakawa K."/>
        </authorList>
    </citation>
    <scope>NUCLEOTIDE SEQUENCE [LARGE SCALE GENOMIC DNA]</scope>
</reference>
<comment type="caution">
    <text evidence="1">The sequence shown here is derived from an EMBL/GenBank/DDBJ whole genome shotgun (WGS) entry which is preliminary data.</text>
</comment>
<gene>
    <name evidence="1" type="ORF">AVEN_196435_1</name>
</gene>
<name>A0A4Y2AU99_ARAVE</name>
<proteinExistence type="predicted"/>